<dbReference type="SMART" id="SM00326">
    <property type="entry name" value="SH3"/>
    <property type="match status" value="1"/>
</dbReference>
<dbReference type="PROSITE" id="PS50002">
    <property type="entry name" value="SH3"/>
    <property type="match status" value="1"/>
</dbReference>
<dbReference type="Pfam" id="PF07653">
    <property type="entry name" value="SH3_2"/>
    <property type="match status" value="1"/>
</dbReference>
<dbReference type="PROSITE" id="PS50010">
    <property type="entry name" value="DH_2"/>
    <property type="match status" value="1"/>
</dbReference>
<dbReference type="RefSeq" id="XP_022245412.1">
    <property type="nucleotide sequence ID" value="XM_022389704.1"/>
</dbReference>
<dbReference type="SMART" id="SM00325">
    <property type="entry name" value="RhoGEF"/>
    <property type="match status" value="1"/>
</dbReference>
<evidence type="ECO:0000256" key="1">
    <source>
        <dbReference type="ARBA" id="ARBA00022443"/>
    </source>
</evidence>
<dbReference type="SMART" id="SM00233">
    <property type="entry name" value="PH"/>
    <property type="match status" value="1"/>
</dbReference>
<dbReference type="InterPro" id="IPR001452">
    <property type="entry name" value="SH3_domain"/>
</dbReference>
<evidence type="ECO:0000259" key="3">
    <source>
        <dbReference type="PROSITE" id="PS50002"/>
    </source>
</evidence>
<dbReference type="SUPFAM" id="SSF50044">
    <property type="entry name" value="SH3-domain"/>
    <property type="match status" value="1"/>
</dbReference>
<dbReference type="Gene3D" id="1.20.900.10">
    <property type="entry name" value="Dbl homology (DH) domain"/>
    <property type="match status" value="1"/>
</dbReference>
<proteinExistence type="predicted"/>
<dbReference type="Gene3D" id="2.30.29.30">
    <property type="entry name" value="Pleckstrin-homology domain (PH domain)/Phosphotyrosine-binding domain (PTB)"/>
    <property type="match status" value="1"/>
</dbReference>
<sequence>MFSCNRLLTDLEKRWKENLYISDICDILYEYASCHFSVYVKYCTNQIYQERTFKQLKKSKPEFVQLLRRLEADPVCQNLDMHSFLILPVQRITRLPLLVDAIFHRLPEDSLKYESCKQTLAVLNKVVSECNESARKMERIEEVLHLSRQLDFKLCKGIPLISSSRWLVKKGEVTRLLFEDSPKYTFGRATRCNRTPVYLFLFSDLLIVTKRRSEESYTVLDYCPRNMVQVMFLEQSFNTQLPFNQESYKNVFQLIMLNNHEGKTMEMILSCSLNSERTRWMEAVTPSTSENLNEKIYEEWDCPQVQCIENYQAQQPDELSLEEADVVNVFRKMADGWYEGERIRDGTRGWFPSKYVVEVISSHIRARNLRQRYRLLVLTHSLVEEQLKSQQKKKSNR</sequence>
<dbReference type="SUPFAM" id="SSF50729">
    <property type="entry name" value="PH domain-like"/>
    <property type="match status" value="1"/>
</dbReference>
<dbReference type="InterPro" id="IPR011993">
    <property type="entry name" value="PH-like_dom_sf"/>
</dbReference>
<accession>A0ABM1SP56</accession>
<evidence type="ECO:0000259" key="4">
    <source>
        <dbReference type="PROSITE" id="PS50010"/>
    </source>
</evidence>
<keyword evidence="1 2" id="KW-0728">SH3 domain</keyword>
<dbReference type="InterPro" id="IPR035899">
    <property type="entry name" value="DBL_dom_sf"/>
</dbReference>
<dbReference type="Proteomes" id="UP000694941">
    <property type="component" value="Unplaced"/>
</dbReference>
<evidence type="ECO:0000256" key="2">
    <source>
        <dbReference type="PROSITE-ProRule" id="PRU00192"/>
    </source>
</evidence>
<organism evidence="5 6">
    <name type="scientific">Limulus polyphemus</name>
    <name type="common">Atlantic horseshoe crab</name>
    <dbReference type="NCBI Taxonomy" id="6850"/>
    <lineage>
        <taxon>Eukaryota</taxon>
        <taxon>Metazoa</taxon>
        <taxon>Ecdysozoa</taxon>
        <taxon>Arthropoda</taxon>
        <taxon>Chelicerata</taxon>
        <taxon>Merostomata</taxon>
        <taxon>Xiphosura</taxon>
        <taxon>Limulidae</taxon>
        <taxon>Limulus</taxon>
    </lineage>
</organism>
<dbReference type="CDD" id="cd01221">
    <property type="entry name" value="PH_ephexin"/>
    <property type="match status" value="1"/>
</dbReference>
<dbReference type="InterPro" id="IPR001849">
    <property type="entry name" value="PH_domain"/>
</dbReference>
<dbReference type="PANTHER" id="PTHR12845">
    <property type="entry name" value="GUANINE NUCLEOTIDE EXCHANGE FACTOR"/>
    <property type="match status" value="1"/>
</dbReference>
<name>A0ABM1SP56_LIMPO</name>
<feature type="domain" description="DH" evidence="4">
    <location>
        <begin position="1"/>
        <end position="133"/>
    </location>
</feature>
<dbReference type="InterPro" id="IPR036028">
    <property type="entry name" value="SH3-like_dom_sf"/>
</dbReference>
<evidence type="ECO:0000313" key="5">
    <source>
        <dbReference type="Proteomes" id="UP000694941"/>
    </source>
</evidence>
<reference evidence="6" key="1">
    <citation type="submission" date="2025-08" db="UniProtKB">
        <authorList>
            <consortium name="RefSeq"/>
        </authorList>
    </citation>
    <scope>IDENTIFICATION</scope>
    <source>
        <tissue evidence="6">Muscle</tissue>
    </source>
</reference>
<dbReference type="InterPro" id="IPR047270">
    <property type="entry name" value="PH_ephexin"/>
</dbReference>
<dbReference type="InterPro" id="IPR000219">
    <property type="entry name" value="DH_dom"/>
</dbReference>
<protein>
    <submittedName>
        <fullName evidence="6">Rho guanine nucleotide exchange factor 26-like isoform X2</fullName>
    </submittedName>
</protein>
<dbReference type="PANTHER" id="PTHR12845:SF5">
    <property type="entry name" value="EPHEXIN, ISOFORM D"/>
    <property type="match status" value="1"/>
</dbReference>
<dbReference type="CDD" id="cd11793">
    <property type="entry name" value="SH3_ephexin1_like"/>
    <property type="match status" value="1"/>
</dbReference>
<evidence type="ECO:0000313" key="6">
    <source>
        <dbReference type="RefSeq" id="XP_022245412.1"/>
    </source>
</evidence>
<gene>
    <name evidence="6" type="primary">LOC106462436</name>
</gene>
<feature type="domain" description="SH3" evidence="3">
    <location>
        <begin position="300"/>
        <end position="361"/>
    </location>
</feature>
<dbReference type="InterPro" id="IPR047271">
    <property type="entry name" value="Ephexin-like"/>
</dbReference>
<dbReference type="Pfam" id="PF00621">
    <property type="entry name" value="RhoGEF"/>
    <property type="match status" value="1"/>
</dbReference>
<keyword evidence="5" id="KW-1185">Reference proteome</keyword>
<dbReference type="GeneID" id="106462436"/>
<dbReference type="SUPFAM" id="SSF48065">
    <property type="entry name" value="DBL homology domain (DH-domain)"/>
    <property type="match status" value="1"/>
</dbReference>
<dbReference type="Gene3D" id="2.30.30.40">
    <property type="entry name" value="SH3 Domains"/>
    <property type="match status" value="1"/>
</dbReference>